<protein>
    <submittedName>
        <fullName evidence="1">DNA-binding protein</fullName>
    </submittedName>
</protein>
<dbReference type="EMBL" id="JABELX010000001">
    <property type="protein sequence ID" value="NNH69181.1"/>
    <property type="molecule type" value="Genomic_DNA"/>
</dbReference>
<gene>
    <name evidence="1" type="ORF">HLB23_04735</name>
</gene>
<evidence type="ECO:0000313" key="1">
    <source>
        <dbReference type="EMBL" id="NNH69181.1"/>
    </source>
</evidence>
<dbReference type="RefSeq" id="WP_067526855.1">
    <property type="nucleotide sequence ID" value="NZ_JABELX010000001.1"/>
</dbReference>
<reference evidence="1 2" key="1">
    <citation type="submission" date="2020-05" db="EMBL/GenBank/DDBJ databases">
        <title>MicrobeNet Type strains.</title>
        <authorList>
            <person name="Nicholson A.C."/>
        </authorList>
    </citation>
    <scope>NUCLEOTIDE SEQUENCE [LARGE SCALE GENOMIC DNA]</scope>
    <source>
        <strain evidence="1 2">JCM 3224</strain>
    </source>
</reference>
<dbReference type="AlphaFoldDB" id="A0A849C889"/>
<name>A0A849C889_9NOCA</name>
<dbReference type="Proteomes" id="UP000586827">
    <property type="component" value="Unassembled WGS sequence"/>
</dbReference>
<evidence type="ECO:0000313" key="2">
    <source>
        <dbReference type="Proteomes" id="UP000586827"/>
    </source>
</evidence>
<keyword evidence="2" id="KW-1185">Reference proteome</keyword>
<dbReference type="GO" id="GO:0003677">
    <property type="term" value="F:DNA binding"/>
    <property type="evidence" value="ECO:0007669"/>
    <property type="project" value="UniProtKB-KW"/>
</dbReference>
<accession>A0A849C889</accession>
<keyword evidence="1" id="KW-0238">DNA-binding</keyword>
<sequence>MTDRSKLATPEEYAEYRRTTVRTLANERYNGNGCPFVRYGRAIRYRWSDIHAFEEVNTFTRSDQEAA</sequence>
<comment type="caution">
    <text evidence="1">The sequence shown here is derived from an EMBL/GenBank/DDBJ whole genome shotgun (WGS) entry which is preliminary data.</text>
</comment>
<proteinExistence type="predicted"/>
<organism evidence="1 2">
    <name type="scientific">Nocardia uniformis</name>
    <dbReference type="NCBI Taxonomy" id="53432"/>
    <lineage>
        <taxon>Bacteria</taxon>
        <taxon>Bacillati</taxon>
        <taxon>Actinomycetota</taxon>
        <taxon>Actinomycetes</taxon>
        <taxon>Mycobacteriales</taxon>
        <taxon>Nocardiaceae</taxon>
        <taxon>Nocardia</taxon>
    </lineage>
</organism>